<organism evidence="1 2">
    <name type="scientific">Aminicella lysinilytica</name>
    <dbReference type="NCBI Taxonomy" id="433323"/>
    <lineage>
        <taxon>Bacteria</taxon>
        <taxon>Bacillati</taxon>
        <taxon>Bacillota</taxon>
        <taxon>Clostridia</taxon>
        <taxon>Peptostreptococcales</taxon>
        <taxon>Anaerovoracaceae</taxon>
        <taxon>Aminicella</taxon>
    </lineage>
</organism>
<comment type="caution">
    <text evidence="1">The sequence shown here is derived from an EMBL/GenBank/DDBJ whole genome shotgun (WGS) entry which is preliminary data.</text>
</comment>
<dbReference type="OrthoDB" id="3191472at2"/>
<gene>
    <name evidence="1" type="ORF">EV211_12124</name>
</gene>
<name>A0A4V3CR57_9FIRM</name>
<dbReference type="EMBL" id="SNXO01000021">
    <property type="protein sequence ID" value="TDP54572.1"/>
    <property type="molecule type" value="Genomic_DNA"/>
</dbReference>
<protein>
    <submittedName>
        <fullName evidence="1">Uncharacterized protein DUF1836</fullName>
    </submittedName>
</protein>
<dbReference type="Pfam" id="PF08876">
    <property type="entry name" value="DUF1836"/>
    <property type="match status" value="1"/>
</dbReference>
<dbReference type="PANTHER" id="PTHR40056">
    <property type="entry name" value="HYPOTHETICAL CYTOSOLIC PROTEIN"/>
    <property type="match status" value="1"/>
</dbReference>
<dbReference type="AlphaFoldDB" id="A0A4V3CR57"/>
<dbReference type="RefSeq" id="WP_133528637.1">
    <property type="nucleotide sequence ID" value="NZ_SNXO01000021.1"/>
</dbReference>
<keyword evidence="2" id="KW-1185">Reference proteome</keyword>
<dbReference type="PANTHER" id="PTHR40056:SF1">
    <property type="entry name" value="DUF1836 DOMAIN-CONTAINING PROTEIN"/>
    <property type="match status" value="1"/>
</dbReference>
<reference evidence="1 2" key="1">
    <citation type="submission" date="2019-03" db="EMBL/GenBank/DDBJ databases">
        <title>Genomic Encyclopedia of Type Strains, Phase IV (KMG-IV): sequencing the most valuable type-strain genomes for metagenomic binning, comparative biology and taxonomic classification.</title>
        <authorList>
            <person name="Goeker M."/>
        </authorList>
    </citation>
    <scope>NUCLEOTIDE SEQUENCE [LARGE SCALE GENOMIC DNA]</scope>
    <source>
        <strain evidence="1 2">DSM 28287</strain>
    </source>
</reference>
<dbReference type="InterPro" id="IPR014975">
    <property type="entry name" value="DUF1836"/>
</dbReference>
<proteinExistence type="predicted"/>
<dbReference type="Proteomes" id="UP000295500">
    <property type="component" value="Unassembled WGS sequence"/>
</dbReference>
<evidence type="ECO:0000313" key="2">
    <source>
        <dbReference type="Proteomes" id="UP000295500"/>
    </source>
</evidence>
<evidence type="ECO:0000313" key="1">
    <source>
        <dbReference type="EMBL" id="TDP54572.1"/>
    </source>
</evidence>
<sequence>MEKIEELKVKLKESRPEKWEQIPDIDLYMDQVISYMTRQHIGLELDDDEESLTSAMINNYIKSGLLPRAHGKKYDREHIGYLTAICLLKQVLSVGEAGVLLSNQMEHRSIEDFYNNYNKVLDEEYNKVADSIKDNASEEELAQEALRLAVSSYAQKLACKKILDDITPHEDEEGKK</sequence>
<accession>A0A4V3CR57</accession>